<reference evidence="2" key="1">
    <citation type="submission" date="2023-10" db="EMBL/GenBank/DDBJ databases">
        <authorList>
            <person name="Chen Y."/>
            <person name="Shah S."/>
            <person name="Dougan E. K."/>
            <person name="Thang M."/>
            <person name="Chan C."/>
        </authorList>
    </citation>
    <scope>NUCLEOTIDE SEQUENCE [LARGE SCALE GENOMIC DNA]</scope>
</reference>
<proteinExistence type="predicted"/>
<feature type="compositionally biased region" description="Basic residues" evidence="1">
    <location>
        <begin position="337"/>
        <end position="349"/>
    </location>
</feature>
<evidence type="ECO:0000256" key="1">
    <source>
        <dbReference type="SAM" id="MobiDB-lite"/>
    </source>
</evidence>
<dbReference type="Proteomes" id="UP001189429">
    <property type="component" value="Unassembled WGS sequence"/>
</dbReference>
<feature type="region of interest" description="Disordered" evidence="1">
    <location>
        <begin position="328"/>
        <end position="349"/>
    </location>
</feature>
<accession>A0ABN9PPN0</accession>
<keyword evidence="3" id="KW-1185">Reference proteome</keyword>
<organism evidence="2 3">
    <name type="scientific">Prorocentrum cordatum</name>
    <dbReference type="NCBI Taxonomy" id="2364126"/>
    <lineage>
        <taxon>Eukaryota</taxon>
        <taxon>Sar</taxon>
        <taxon>Alveolata</taxon>
        <taxon>Dinophyceae</taxon>
        <taxon>Prorocentrales</taxon>
        <taxon>Prorocentraceae</taxon>
        <taxon>Prorocentrum</taxon>
    </lineage>
</organism>
<sequence>VVGGRARLELQIDDAMGGPRAQPLQSPTADAVRARLASEGVVVHPSRLPLLNRDVYGIIGNVQRVLYMPTGQSGEWSQAAWHRLFDALSRPKRRRQPTLQLCCHCGIKAVALGEIGFAQLASKAKIPRRRPAAATAKPAAPHGIKVSENRACKDKYGLSYSGTEPTGARHNVGLTRLEQPAYETILSLSQKQAKKYLEDAGVLPQPDDELEFVCWSCKSPIVSSEGVFRCHGKGCKIRPRVYRPDVALTPLAGHASSGWGVDYVMCLRTAYAHGCKTPSDSCVHFVRREDESARSTENRVAQFFNEHKIAMAYSEVRRAQSTTFEDDVVEPDTCRTGSRKRGPSASTRMHRGRTLVLKGRCKKQWTARAPQDRETKKGRGGGGPETRAEVEGPLKKALGKGAVVAPDGGEAFHGAAEAAGRQVLKGVNHQREIFTPAPRLLKSKLDSKTTRMLRARAKGKNPSVRETALYFALSAGDNAAEGISGHLKNTMRRLGSVGRNASPATCKKNVQALASAALLRNAGLNSVLTALSLCRIALSRGDINLSPEDAFDVSSCSSWLIDSP</sequence>
<name>A0ABN9PPN0_9DINO</name>
<protein>
    <submittedName>
        <fullName evidence="2">Uncharacterized protein</fullName>
    </submittedName>
</protein>
<evidence type="ECO:0000313" key="3">
    <source>
        <dbReference type="Proteomes" id="UP001189429"/>
    </source>
</evidence>
<evidence type="ECO:0000313" key="2">
    <source>
        <dbReference type="EMBL" id="CAK0794835.1"/>
    </source>
</evidence>
<comment type="caution">
    <text evidence="2">The sequence shown here is derived from an EMBL/GenBank/DDBJ whole genome shotgun (WGS) entry which is preliminary data.</text>
</comment>
<dbReference type="EMBL" id="CAUYUJ010001222">
    <property type="protein sequence ID" value="CAK0794835.1"/>
    <property type="molecule type" value="Genomic_DNA"/>
</dbReference>
<feature type="region of interest" description="Disordered" evidence="1">
    <location>
        <begin position="361"/>
        <end position="389"/>
    </location>
</feature>
<gene>
    <name evidence="2" type="ORF">PCOR1329_LOCUS4695</name>
</gene>
<feature type="non-terminal residue" evidence="2">
    <location>
        <position position="1"/>
    </location>
</feature>